<sequence>MFGIKSVKAARPATVLAVLMSTTAMSPALADCSVFNGSILNCTGDVTGIQVTPSNDGITTVQVSNLTSDMTDSGDGNNYFLNLTARNQSDLHLVEADFDLFGGGYSMDVQTGAIFGEIEMARGADQDGENATEARGLGRDVYAADGGAGSSSNGLGVKVTGPDGTMLSASPTDQSAGINLTSTGGDGGNAQEAYTKDAGDAAHGGNGGRGGDGGDVYLTVADQVALRFSTVGAGNGIYMSSTGGNASAGGIGSTRFADSAYGGVGGAGGNGGDVSLYAPGSDNQISTENGYGIALLSQAGDGGTGGLADGDIDYPGAGGNGGTGGSVELTGFGGSVSTQGDDASAIWLQSAGGVSGAQGNSKGFDGSYHPADPSLPGYAGSVTGTLNNASLSTSGDTAHGLLAQSVGGQGGSGGDSSGVTSYGASAGSGGDGEDVTLTITNTTFETGGQFSGGIVAVSAGGGGGTGGHASGLTAMGGTGGSGGNGSDVTVSLDATTIRTGGQFADGLHVMSVGGTGGFSGGASGIKSMGASGGAGGNGGTASLTTTNSEIETNDLASAGIVVLSGGGGGGSSHSVSGLETLGASGGSGGDGGDVSYTSTADPDSGNGTSVATQGDMSEGIALISHGRGGGKASSSFKLSIFGGNQQIGATGSGGGNGGNITFSMSDADSISTAGHASEGLLAHSVGGGGGKSGNVTQIDVINSGSASTQSLGAAGGDAGEAGDITGTVAGTIMTTGAASAGVLAVSLGGGGGVAGNQTDVTVGVTLNSNTGAGGGAGGNAGTVDIKSSAAISTSGDLSEGVMAASIGGSGGHSSNVQNIGVGLNVSDVGINSRVGASGGSAGWGHDVTVALDENSSIKTTGDVSAGAVGLSVGGSGGNGGTVVNAGANIVNLGIANGSSGGSASGAYSVTASNDGTIDTSGHVSPGLLALAVGGSGGKSGTVVNGSASVLDLTMTFGGSGGGGGTTQEVTVTNTGAIRTAGDLSFGILASSIAGAGGAGGVTVSGNIGVSSAQNTLGSSGGAGGTASTVTVSSSADVTTTGNKSSAIAALSIGGSGGAAGTTFSGAGDFGPMSGSVTLAVGGDGGKGGTSDTVSVTTTDGTITTTGFRSHGIAGKSHGGHGGIGGGIFAGSIDGSSVGSGSVSVTVGGSGGDGGVAGDVEIDNAANVKTSGHYSFGLAAVSSGGSGGDGGSSYSGNLTVTTGTSLETNVTVGGDGGNGGTAGDISLRNTGDISTTGGNAHAIFANSVGGNGGSGGSGVSYLANFGTTKNTKVSFSGNVYVGGSGGSGSTGGKVTVENSATITTEQDTSAGIHAHSVGGNGGEGGNAGAFTVGYTSETEGTEPMELNYSFSIGGDGGGGSTGGDVSVSNDKGGAISTQGTTSYGIFAQSVGGNGGSGGNGEPDAKGWVADIYDAYEDVNSIKEQYEQIKKAKENIANLLTNFSMSIGGSSGAAADGGDVTVSNAGAISTSGHSATAIYAQSVGGGGGAGGDGSQGLLTSIALAGSSGGGGDSGEISITNDGTLNTTGAGAMGIYAQAVGGGGGTGGDIESSIVHGFTDMLQTIGSQTMGDSNGGDGGNGGDVTISLGAGSSIRTTGANAHGVWAQSVGGGGGAAGEFDVEESGNSPGKVGSTGNMGNGGFVDLDIDGDITVTGDGAHGVFAQSVSGGTYDSTAGGVRLNVSGTISAQGANARAILVQADAQSLEIVNSGSCVGSKANTKMCNGTSHVTVEKGATVEVTGQDPYGAVGFMSGLENLNSDGSIFVSNLLENFGTVSALSGDSFGTAIASDGTGALRIQNRSGGKITGSVVLTGDPGSNSDSGQPTEFVNYSGARFEPGDTVSLGRAGTYTGESGSTISPFGDSQVGSSAFTVGMAHKEQGTYVVNLTEVSGLIKSDHISLQDAGGADGVLAPMEMFSPVVKPTWLTAPTQWWLMDKATIIAEIDYSVGVFDDEGATVSDSPTATYSLGTADSGHALVLSYSIDYSGDTTGAVLSGNAREYGSYFTDVAMMAEEGGTDAALRHDIAALGADYLNAESDLDLETAYRYHILDESLIGATGAAQSAHAIRNLLQSCPTIDPAAGLDFLHQTQCTWVQAIGSKRHQDATDESPAYDENSWGMAVGTQHEVGPDLFLEFGGQIETVSVGGANFSQDGERYSFGAALKKEIGRYTLSTTLVGGLYNLDYDRRYSVNNRGYEANSDIDGRYLGAELRASAVYLGQGGFYAKPSAALAYTKVWQDGFTESGTGSQNWQVGSQDYGWLTFNPMIELGRAFNVQNRASLAYVRAGATMTLTDPSLTMTSGLVGADASVANLSSTLTTDRYQGDLALGVEIMLRDNLAVSLEGSGAMSENSYDYGGTARIEFRF</sequence>
<reference evidence="4 5" key="1">
    <citation type="submission" date="2013-04" db="EMBL/GenBank/DDBJ databases">
        <title>Oceanicola sp. 22II1-22F33 Genome Sequencing.</title>
        <authorList>
            <person name="Lai Q."/>
            <person name="Li G."/>
            <person name="Shao Z."/>
        </authorList>
    </citation>
    <scope>NUCLEOTIDE SEQUENCE [LARGE SCALE GENOMIC DNA]</scope>
    <source>
        <strain evidence="4 5">22II1-22F33</strain>
    </source>
</reference>
<dbReference type="EMBL" id="AQQR01000003">
    <property type="protein sequence ID" value="OWU74619.1"/>
    <property type="molecule type" value="Genomic_DNA"/>
</dbReference>
<feature type="region of interest" description="Disordered" evidence="1">
    <location>
        <begin position="402"/>
        <end position="431"/>
    </location>
</feature>
<dbReference type="SUPFAM" id="SSF103515">
    <property type="entry name" value="Autotransporter"/>
    <property type="match status" value="1"/>
</dbReference>
<feature type="compositionally biased region" description="Polar residues" evidence="1">
    <location>
        <begin position="167"/>
        <end position="183"/>
    </location>
</feature>
<dbReference type="PROSITE" id="PS51208">
    <property type="entry name" value="AUTOTRANSPORTER"/>
    <property type="match status" value="1"/>
</dbReference>
<feature type="compositionally biased region" description="Low complexity" evidence="1">
    <location>
        <begin position="572"/>
        <end position="582"/>
    </location>
</feature>
<feature type="region of interest" description="Disordered" evidence="1">
    <location>
        <begin position="148"/>
        <end position="210"/>
    </location>
</feature>
<feature type="compositionally biased region" description="Polar residues" evidence="1">
    <location>
        <begin position="599"/>
        <end position="613"/>
    </location>
</feature>
<evidence type="ECO:0000256" key="2">
    <source>
        <dbReference type="SAM" id="SignalP"/>
    </source>
</evidence>
<name>A0A225NKD8_9RHOB</name>
<protein>
    <recommendedName>
        <fullName evidence="3">Autotransporter domain-containing protein</fullName>
    </recommendedName>
</protein>
<evidence type="ECO:0000313" key="5">
    <source>
        <dbReference type="Proteomes" id="UP000215377"/>
    </source>
</evidence>
<organism evidence="4 5">
    <name type="scientific">Marinibacterium profundimaris</name>
    <dbReference type="NCBI Taxonomy" id="1679460"/>
    <lineage>
        <taxon>Bacteria</taxon>
        <taxon>Pseudomonadati</taxon>
        <taxon>Pseudomonadota</taxon>
        <taxon>Alphaproteobacteria</taxon>
        <taxon>Rhodobacterales</taxon>
        <taxon>Paracoccaceae</taxon>
        <taxon>Marinibacterium</taxon>
    </lineage>
</organism>
<evidence type="ECO:0000256" key="1">
    <source>
        <dbReference type="SAM" id="MobiDB-lite"/>
    </source>
</evidence>
<feature type="domain" description="Autotransporter" evidence="3">
    <location>
        <begin position="2081"/>
        <end position="2360"/>
    </location>
</feature>
<feature type="chain" id="PRO_5012804729" description="Autotransporter domain-containing protein" evidence="2">
    <location>
        <begin position="31"/>
        <end position="2360"/>
    </location>
</feature>
<keyword evidence="2" id="KW-0732">Signal</keyword>
<gene>
    <name evidence="4" type="ORF">ATO3_08260</name>
</gene>
<comment type="caution">
    <text evidence="4">The sequence shown here is derived from an EMBL/GenBank/DDBJ whole genome shotgun (WGS) entry which is preliminary data.</text>
</comment>
<proteinExistence type="predicted"/>
<evidence type="ECO:0000259" key="3">
    <source>
        <dbReference type="PROSITE" id="PS51208"/>
    </source>
</evidence>
<accession>A0A225NKD8</accession>
<dbReference type="InterPro" id="IPR036709">
    <property type="entry name" value="Autotransporte_beta_dom_sf"/>
</dbReference>
<feature type="compositionally biased region" description="Gly residues" evidence="1">
    <location>
        <begin position="407"/>
        <end position="416"/>
    </location>
</feature>
<evidence type="ECO:0000313" key="4">
    <source>
        <dbReference type="EMBL" id="OWU74619.1"/>
    </source>
</evidence>
<feature type="signal peptide" evidence="2">
    <location>
        <begin position="1"/>
        <end position="30"/>
    </location>
</feature>
<feature type="compositionally biased region" description="Gly residues" evidence="1">
    <location>
        <begin position="583"/>
        <end position="592"/>
    </location>
</feature>
<feature type="region of interest" description="Disordered" evidence="1">
    <location>
        <begin position="569"/>
        <end position="613"/>
    </location>
</feature>
<keyword evidence="5" id="KW-1185">Reference proteome</keyword>
<dbReference type="InterPro" id="IPR005546">
    <property type="entry name" value="Autotransporte_beta"/>
</dbReference>
<dbReference type="Proteomes" id="UP000215377">
    <property type="component" value="Unassembled WGS sequence"/>
</dbReference>
<dbReference type="SMART" id="SM00869">
    <property type="entry name" value="Autotransporter"/>
    <property type="match status" value="1"/>
</dbReference>